<dbReference type="SMART" id="SM00797">
    <property type="entry name" value="AHS2"/>
    <property type="match status" value="1"/>
</dbReference>
<dbReference type="GO" id="GO:0005524">
    <property type="term" value="F:ATP binding"/>
    <property type="evidence" value="ECO:0007669"/>
    <property type="project" value="UniProtKB-KW"/>
</dbReference>
<dbReference type="PANTHER" id="PTHR43309:SF5">
    <property type="entry name" value="5-OXOPROLINASE SUBUNIT C"/>
    <property type="match status" value="1"/>
</dbReference>
<evidence type="ECO:0000256" key="3">
    <source>
        <dbReference type="ARBA" id="ARBA00022840"/>
    </source>
</evidence>
<dbReference type="Gene3D" id="2.40.100.10">
    <property type="entry name" value="Cyclophilin-like"/>
    <property type="match status" value="1"/>
</dbReference>
<evidence type="ECO:0000313" key="6">
    <source>
        <dbReference type="Proteomes" id="UP000253759"/>
    </source>
</evidence>
<dbReference type="AlphaFoldDB" id="A0A369W246"/>
<organism evidence="5 6">
    <name type="scientific">Pelagibacterium lacus</name>
    <dbReference type="NCBI Taxonomy" id="2282655"/>
    <lineage>
        <taxon>Bacteria</taxon>
        <taxon>Pseudomonadati</taxon>
        <taxon>Pseudomonadota</taxon>
        <taxon>Alphaproteobacteria</taxon>
        <taxon>Hyphomicrobiales</taxon>
        <taxon>Devosiaceae</taxon>
        <taxon>Pelagibacterium</taxon>
    </lineage>
</organism>
<sequence length="300" mass="30545">MNRIDIVRASPMTSIQDAGRPGFLGHGISASGPMDRQGYAMAGAITEMPCGAGLELGPLGLDLVHRGAPLVAGLAGGAFAARLNGEAISWPARVILQDGGRLSVTGGPAGNYAYLRFAAEIDVPVVLGSRATNLGVALGGLEGRALAAGDTLALAPLASGPVEALPPPGTPDDAPFRIVWGLHAAIFPPAIRAGFLTSPFAISPGMDRMGVRLADPAGVFTAGVALDLVSDAVVPGDIQIIGDGTPVVLMRDHQPTGGYPRIGTIIASDLDRFAQMRPGAPVRFVPVTVEHAHKIARSAG</sequence>
<dbReference type="OrthoDB" id="9768696at2"/>
<proteinExistence type="predicted"/>
<evidence type="ECO:0000259" key="4">
    <source>
        <dbReference type="SMART" id="SM00797"/>
    </source>
</evidence>
<evidence type="ECO:0000256" key="1">
    <source>
        <dbReference type="ARBA" id="ARBA00022741"/>
    </source>
</evidence>
<dbReference type="InterPro" id="IPR052708">
    <property type="entry name" value="PxpC"/>
</dbReference>
<gene>
    <name evidence="5" type="ORF">DVH29_10675</name>
</gene>
<dbReference type="Pfam" id="PF02626">
    <property type="entry name" value="CT_A_B"/>
    <property type="match status" value="1"/>
</dbReference>
<keyword evidence="3" id="KW-0067">ATP-binding</keyword>
<dbReference type="InterPro" id="IPR029000">
    <property type="entry name" value="Cyclophilin-like_dom_sf"/>
</dbReference>
<keyword evidence="6" id="KW-1185">Reference proteome</keyword>
<dbReference type="Proteomes" id="UP000253759">
    <property type="component" value="Unassembled WGS sequence"/>
</dbReference>
<dbReference type="SUPFAM" id="SSF50891">
    <property type="entry name" value="Cyclophilin-like"/>
    <property type="match status" value="1"/>
</dbReference>
<reference evidence="6" key="1">
    <citation type="submission" date="2018-07" db="EMBL/GenBank/DDBJ databases">
        <authorList>
            <person name="Liu B.-T."/>
            <person name="Du Z."/>
        </authorList>
    </citation>
    <scope>NUCLEOTIDE SEQUENCE [LARGE SCALE GENOMIC DNA]</scope>
    <source>
        <strain evidence="6">XYN52</strain>
    </source>
</reference>
<protein>
    <submittedName>
        <fullName evidence="5">Allophanate hydrolase subunit 2 family protein</fullName>
    </submittedName>
</protein>
<comment type="caution">
    <text evidence="5">The sequence shown here is derived from an EMBL/GenBank/DDBJ whole genome shotgun (WGS) entry which is preliminary data.</text>
</comment>
<evidence type="ECO:0000256" key="2">
    <source>
        <dbReference type="ARBA" id="ARBA00022801"/>
    </source>
</evidence>
<dbReference type="PANTHER" id="PTHR43309">
    <property type="entry name" value="5-OXOPROLINASE SUBUNIT C"/>
    <property type="match status" value="1"/>
</dbReference>
<dbReference type="EMBL" id="QQNH01000014">
    <property type="protein sequence ID" value="RDE08618.1"/>
    <property type="molecule type" value="Genomic_DNA"/>
</dbReference>
<evidence type="ECO:0000313" key="5">
    <source>
        <dbReference type="EMBL" id="RDE08618.1"/>
    </source>
</evidence>
<name>A0A369W246_9HYPH</name>
<dbReference type="RefSeq" id="WP_114646166.1">
    <property type="nucleotide sequence ID" value="NZ_QQNH01000014.1"/>
</dbReference>
<accession>A0A369W246</accession>
<keyword evidence="2 5" id="KW-0378">Hydrolase</keyword>
<feature type="domain" description="Carboxyltransferase" evidence="4">
    <location>
        <begin position="25"/>
        <end position="299"/>
    </location>
</feature>
<dbReference type="GO" id="GO:0016787">
    <property type="term" value="F:hydrolase activity"/>
    <property type="evidence" value="ECO:0007669"/>
    <property type="project" value="UniProtKB-KW"/>
</dbReference>
<dbReference type="InterPro" id="IPR003778">
    <property type="entry name" value="CT_A_B"/>
</dbReference>
<keyword evidence="1" id="KW-0547">Nucleotide-binding</keyword>